<comment type="caution">
    <text evidence="2">The sequence shown here is derived from an EMBL/GenBank/DDBJ whole genome shotgun (WGS) entry which is preliminary data.</text>
</comment>
<protein>
    <submittedName>
        <fullName evidence="2">HAD family phosphatase</fullName>
    </submittedName>
</protein>
<reference evidence="3" key="1">
    <citation type="submission" date="2023-07" db="EMBL/GenBank/DDBJ databases">
        <title>Description of three actinobacteria isolated from air of manufacturing shop in a pharmaceutical factory.</title>
        <authorList>
            <person name="Zhang D.-F."/>
        </authorList>
    </citation>
    <scope>NUCLEOTIDE SEQUENCE [LARGE SCALE GENOMIC DNA]</scope>
    <source>
        <strain evidence="3">CCTCC AB 207010</strain>
    </source>
</reference>
<dbReference type="Proteomes" id="UP001260872">
    <property type="component" value="Unassembled WGS sequence"/>
</dbReference>
<dbReference type="Pfam" id="PF00702">
    <property type="entry name" value="Hydrolase"/>
    <property type="match status" value="1"/>
</dbReference>
<dbReference type="InterPro" id="IPR036412">
    <property type="entry name" value="HAD-like_sf"/>
</dbReference>
<evidence type="ECO:0000313" key="3">
    <source>
        <dbReference type="Proteomes" id="UP001260872"/>
    </source>
</evidence>
<dbReference type="InterPro" id="IPR023214">
    <property type="entry name" value="HAD_sf"/>
</dbReference>
<gene>
    <name evidence="2" type="ORF">RH857_11570</name>
</gene>
<name>A0ABU1FVQ3_9MICC</name>
<dbReference type="PRINTS" id="PR00413">
    <property type="entry name" value="HADHALOGNASE"/>
</dbReference>
<dbReference type="Gene3D" id="3.40.50.1000">
    <property type="entry name" value="HAD superfamily/HAD-like"/>
    <property type="match status" value="1"/>
</dbReference>
<dbReference type="CDD" id="cd07505">
    <property type="entry name" value="HAD_BPGM-like"/>
    <property type="match status" value="1"/>
</dbReference>
<feature type="region of interest" description="Disordered" evidence="1">
    <location>
        <begin position="1"/>
        <end position="40"/>
    </location>
</feature>
<dbReference type="SFLD" id="SFLDG01129">
    <property type="entry name" value="C1.5:_HAD__Beta-PGM__Phosphata"/>
    <property type="match status" value="1"/>
</dbReference>
<dbReference type="InterPro" id="IPR006439">
    <property type="entry name" value="HAD-SF_hydro_IA"/>
</dbReference>
<dbReference type="InterPro" id="IPR023198">
    <property type="entry name" value="PGP-like_dom2"/>
</dbReference>
<organism evidence="2 3">
    <name type="scientific">Nesterenkonia flava</name>
    <dbReference type="NCBI Taxonomy" id="469799"/>
    <lineage>
        <taxon>Bacteria</taxon>
        <taxon>Bacillati</taxon>
        <taxon>Actinomycetota</taxon>
        <taxon>Actinomycetes</taxon>
        <taxon>Micrococcales</taxon>
        <taxon>Micrococcaceae</taxon>
        <taxon>Nesterenkonia</taxon>
    </lineage>
</organism>
<dbReference type="PANTHER" id="PTHR43481">
    <property type="entry name" value="FRUCTOSE-1-PHOSPHATE PHOSPHATASE"/>
    <property type="match status" value="1"/>
</dbReference>
<feature type="compositionally biased region" description="Basic residues" evidence="1">
    <location>
        <begin position="1"/>
        <end position="11"/>
    </location>
</feature>
<dbReference type="SFLD" id="SFLDS00003">
    <property type="entry name" value="Haloacid_Dehalogenase"/>
    <property type="match status" value="1"/>
</dbReference>
<dbReference type="InterPro" id="IPR051806">
    <property type="entry name" value="HAD-like_SPP"/>
</dbReference>
<keyword evidence="3" id="KW-1185">Reference proteome</keyword>
<dbReference type="NCBIfam" id="TIGR01509">
    <property type="entry name" value="HAD-SF-IA-v3"/>
    <property type="match status" value="1"/>
</dbReference>
<dbReference type="PANTHER" id="PTHR43481:SF4">
    <property type="entry name" value="GLYCEROL-1-PHOSPHATE PHOSPHOHYDROLASE 1-RELATED"/>
    <property type="match status" value="1"/>
</dbReference>
<proteinExistence type="predicted"/>
<evidence type="ECO:0000256" key="1">
    <source>
        <dbReference type="SAM" id="MobiDB-lite"/>
    </source>
</evidence>
<dbReference type="Gene3D" id="1.10.150.240">
    <property type="entry name" value="Putative phosphatase, domain 2"/>
    <property type="match status" value="1"/>
</dbReference>
<accession>A0ABU1FVQ3</accession>
<dbReference type="EMBL" id="JAVKGT010000036">
    <property type="protein sequence ID" value="MDR5712760.1"/>
    <property type="molecule type" value="Genomic_DNA"/>
</dbReference>
<dbReference type="SUPFAM" id="SSF56784">
    <property type="entry name" value="HAD-like"/>
    <property type="match status" value="1"/>
</dbReference>
<evidence type="ECO:0000313" key="2">
    <source>
        <dbReference type="EMBL" id="MDR5712760.1"/>
    </source>
</evidence>
<sequence length="271" mass="28552">MPHAPAAHRWHTLPAPSERRDPPMPDAPENGEPSPAPGPALVLRLRGSAERAELSVRAAVFDCDGLLVDSESIWLDMLSSWLAEYRVAAEAEEFLGLTVEDTAGSLALRLRDARPTDPAARTAPLSTEQIRGALTARYSARLAAGVEPMPGAWRLFSTLAARIPVAVASNGLRRDVTAMLTDSELLPLAQAVCTVEDVAAGKPAPDLYLRACEKLGVHPADAVAFEDSPAGAQAAVSAGLVVVGVNPDPAVQLPAMHRLSSLDHVDPVLNP</sequence>